<feature type="compositionally biased region" description="Pro residues" evidence="1">
    <location>
        <begin position="1"/>
        <end position="11"/>
    </location>
</feature>
<dbReference type="Proteomes" id="UP000243542">
    <property type="component" value="Unassembled WGS sequence"/>
</dbReference>
<organism evidence="2 3">
    <name type="scientific">Amycolatopsis sulphurea</name>
    <dbReference type="NCBI Taxonomy" id="76022"/>
    <lineage>
        <taxon>Bacteria</taxon>
        <taxon>Bacillati</taxon>
        <taxon>Actinomycetota</taxon>
        <taxon>Actinomycetes</taxon>
        <taxon>Pseudonocardiales</taxon>
        <taxon>Pseudonocardiaceae</taxon>
        <taxon>Amycolatopsis</taxon>
    </lineage>
</organism>
<feature type="region of interest" description="Disordered" evidence="1">
    <location>
        <begin position="1"/>
        <end position="26"/>
    </location>
</feature>
<sequence>MSDDPQPPAPAPQSGTDAPPPPPLLEDPALIAEVVREAPPESGKR</sequence>
<evidence type="ECO:0000313" key="3">
    <source>
        <dbReference type="Proteomes" id="UP000243542"/>
    </source>
</evidence>
<keyword evidence="3" id="KW-1185">Reference proteome</keyword>
<evidence type="ECO:0000256" key="1">
    <source>
        <dbReference type="SAM" id="MobiDB-lite"/>
    </source>
</evidence>
<gene>
    <name evidence="2" type="ORF">ATK36_6261</name>
</gene>
<evidence type="ECO:0000313" key="2">
    <source>
        <dbReference type="EMBL" id="PFG50996.1"/>
    </source>
</evidence>
<dbReference type="AlphaFoldDB" id="A0A2A9FJR0"/>
<dbReference type="EMBL" id="PDJK01000002">
    <property type="protein sequence ID" value="PFG50996.1"/>
    <property type="molecule type" value="Genomic_DNA"/>
</dbReference>
<proteinExistence type="predicted"/>
<reference evidence="2 3" key="1">
    <citation type="submission" date="2017-10" db="EMBL/GenBank/DDBJ databases">
        <title>Sequencing the genomes of 1000 actinobacteria strains.</title>
        <authorList>
            <person name="Klenk H.-P."/>
        </authorList>
    </citation>
    <scope>NUCLEOTIDE SEQUENCE [LARGE SCALE GENOMIC DNA]</scope>
    <source>
        <strain evidence="2 3">DSM 46092</strain>
    </source>
</reference>
<comment type="caution">
    <text evidence="2">The sequence shown here is derived from an EMBL/GenBank/DDBJ whole genome shotgun (WGS) entry which is preliminary data.</text>
</comment>
<name>A0A2A9FJR0_9PSEU</name>
<protein>
    <submittedName>
        <fullName evidence="2">Uncharacterized protein</fullName>
    </submittedName>
</protein>
<dbReference type="RefSeq" id="WP_170069977.1">
    <property type="nucleotide sequence ID" value="NZ_JBIAKZ010000054.1"/>
</dbReference>
<accession>A0A2A9FJR0</accession>